<sequence length="345" mass="39115">MSIKHILVIRLSAMGDVAISVPVLTAFRKQYPDVRITVLTRSLYASMFSHITNCKVFTPDLKARHKGLSGLFRLFKELRIERVDAVADLHNVLRSNVLKVFFKSAGIPFEQIDKGRKEKRALTRSKNKIFRQLRPSYLRYADVFSRLGLPIEFDKLYFCPTPTLSEKVQSLVDLSKKNIGIAPFAAHLGKQYPFLNMKTVIEQLANNQDHQLFLFGGGKHEKEILDSLPKRKNIKNMVGELSFAEELQLISQLNVMVAMDSGNAHLSAMFNVPTLTLWGVTHPYAGFYPYGQPAENMLLADREAFPLIPTSVYGNKLPKGYEKAIETITEKSIFEKVTQILHTNT</sequence>
<dbReference type="PANTHER" id="PTHR30160">
    <property type="entry name" value="TETRAACYLDISACCHARIDE 4'-KINASE-RELATED"/>
    <property type="match status" value="1"/>
</dbReference>
<name>A0A0B7IRP4_9FLAO</name>
<keyword evidence="1" id="KW-0328">Glycosyltransferase</keyword>
<evidence type="ECO:0000313" key="4">
    <source>
        <dbReference type="Proteomes" id="UP000039370"/>
    </source>
</evidence>
<dbReference type="EMBL" id="CDOK01000221">
    <property type="protein sequence ID" value="CEN53269.1"/>
    <property type="molecule type" value="Genomic_DNA"/>
</dbReference>
<dbReference type="Gene3D" id="3.40.50.2000">
    <property type="entry name" value="Glycogen Phosphorylase B"/>
    <property type="match status" value="2"/>
</dbReference>
<accession>A0A0B7IRP4</accession>
<protein>
    <submittedName>
        <fullName evidence="3">Heptosyltransferase</fullName>
    </submittedName>
</protein>
<dbReference type="GO" id="GO:0005829">
    <property type="term" value="C:cytosol"/>
    <property type="evidence" value="ECO:0007669"/>
    <property type="project" value="TreeGrafter"/>
</dbReference>
<gene>
    <name evidence="3" type="ORF">CCAN11_730004</name>
</gene>
<dbReference type="SUPFAM" id="SSF53756">
    <property type="entry name" value="UDP-Glycosyltransferase/glycogen phosphorylase"/>
    <property type="match status" value="1"/>
</dbReference>
<dbReference type="AlphaFoldDB" id="A0A0B7IRP4"/>
<dbReference type="GO" id="GO:0008713">
    <property type="term" value="F:ADP-heptose-lipopolysaccharide heptosyltransferase activity"/>
    <property type="evidence" value="ECO:0007669"/>
    <property type="project" value="TreeGrafter"/>
</dbReference>
<dbReference type="Proteomes" id="UP000039370">
    <property type="component" value="Unassembled WGS sequence"/>
</dbReference>
<evidence type="ECO:0000256" key="2">
    <source>
        <dbReference type="ARBA" id="ARBA00022679"/>
    </source>
</evidence>
<proteinExistence type="predicted"/>
<evidence type="ECO:0000313" key="3">
    <source>
        <dbReference type="EMBL" id="CEN53269.1"/>
    </source>
</evidence>
<keyword evidence="2 3" id="KW-0808">Transferase</keyword>
<dbReference type="GO" id="GO:0009244">
    <property type="term" value="P:lipopolysaccharide core region biosynthetic process"/>
    <property type="evidence" value="ECO:0007669"/>
    <property type="project" value="TreeGrafter"/>
</dbReference>
<dbReference type="InterPro" id="IPR051199">
    <property type="entry name" value="LPS_LOS_Heptosyltrfase"/>
</dbReference>
<dbReference type="Pfam" id="PF01075">
    <property type="entry name" value="Glyco_transf_9"/>
    <property type="match status" value="1"/>
</dbReference>
<evidence type="ECO:0000256" key="1">
    <source>
        <dbReference type="ARBA" id="ARBA00022676"/>
    </source>
</evidence>
<dbReference type="InterPro" id="IPR002201">
    <property type="entry name" value="Glyco_trans_9"/>
</dbReference>
<dbReference type="CDD" id="cd03789">
    <property type="entry name" value="GT9_LPS_heptosyltransferase"/>
    <property type="match status" value="1"/>
</dbReference>
<organism evidence="3 4">
    <name type="scientific">Capnocytophaga canimorsus</name>
    <dbReference type="NCBI Taxonomy" id="28188"/>
    <lineage>
        <taxon>Bacteria</taxon>
        <taxon>Pseudomonadati</taxon>
        <taxon>Bacteroidota</taxon>
        <taxon>Flavobacteriia</taxon>
        <taxon>Flavobacteriales</taxon>
        <taxon>Flavobacteriaceae</taxon>
        <taxon>Capnocytophaga</taxon>
    </lineage>
</organism>
<dbReference type="PANTHER" id="PTHR30160:SF22">
    <property type="entry name" value="LIPOPOLYSACCHARIDE CORE BIOSYNTHESIS PROTEIN"/>
    <property type="match status" value="1"/>
</dbReference>
<reference evidence="4" key="1">
    <citation type="submission" date="2015-01" db="EMBL/GenBank/DDBJ databases">
        <authorList>
            <person name="MANFREDI Pablo"/>
        </authorList>
    </citation>
    <scope>NUCLEOTIDE SEQUENCE [LARGE SCALE GENOMIC DNA]</scope>
    <source>
        <strain evidence="4">Cc11</strain>
    </source>
</reference>